<dbReference type="Proteomes" id="UP001597380">
    <property type="component" value="Unassembled WGS sequence"/>
</dbReference>
<evidence type="ECO:0000313" key="3">
    <source>
        <dbReference type="EMBL" id="MFD2096026.1"/>
    </source>
</evidence>
<dbReference type="InterPro" id="IPR003736">
    <property type="entry name" value="PAAI_dom"/>
</dbReference>
<dbReference type="RefSeq" id="WP_345340960.1">
    <property type="nucleotide sequence ID" value="NZ_BAABLI010000017.1"/>
</dbReference>
<reference evidence="4" key="1">
    <citation type="journal article" date="2019" name="Int. J. Syst. Evol. Microbiol.">
        <title>The Global Catalogue of Microorganisms (GCM) 10K type strain sequencing project: providing services to taxonomists for standard genome sequencing and annotation.</title>
        <authorList>
            <consortium name="The Broad Institute Genomics Platform"/>
            <consortium name="The Broad Institute Genome Sequencing Center for Infectious Disease"/>
            <person name="Wu L."/>
            <person name="Ma J."/>
        </authorList>
    </citation>
    <scope>NUCLEOTIDE SEQUENCE [LARGE SCALE GENOMIC DNA]</scope>
    <source>
        <strain evidence="4">CGMCC 1.10992</strain>
    </source>
</reference>
<name>A0ABW4XNI1_9GAMM</name>
<dbReference type="SUPFAM" id="SSF54637">
    <property type="entry name" value="Thioesterase/thiol ester dehydrase-isomerase"/>
    <property type="match status" value="1"/>
</dbReference>
<proteinExistence type="predicted"/>
<gene>
    <name evidence="3" type="ORF">ACFSJ3_08525</name>
</gene>
<dbReference type="Pfam" id="PF03061">
    <property type="entry name" value="4HBT"/>
    <property type="match status" value="1"/>
</dbReference>
<comment type="caution">
    <text evidence="3">The sequence shown here is derived from an EMBL/GenBank/DDBJ whole genome shotgun (WGS) entry which is preliminary data.</text>
</comment>
<protein>
    <submittedName>
        <fullName evidence="3">Thioesterase family protein</fullName>
    </submittedName>
</protein>
<dbReference type="NCBIfam" id="NF008675">
    <property type="entry name" value="PRK11688.1"/>
    <property type="match status" value="1"/>
</dbReference>
<dbReference type="Gene3D" id="3.10.129.10">
    <property type="entry name" value="Hotdog Thioesterase"/>
    <property type="match status" value="1"/>
</dbReference>
<evidence type="ECO:0000313" key="4">
    <source>
        <dbReference type="Proteomes" id="UP001597380"/>
    </source>
</evidence>
<keyword evidence="4" id="KW-1185">Reference proteome</keyword>
<keyword evidence="1" id="KW-0378">Hydrolase</keyword>
<sequence>MTAVENPETAVENAETSPYVAADITPKLATIARLFTDQMPFNRTLGITIPYFTCDKVEVHFDMHDGLIGNPIQKILHGGVTASVLDVAGGLIAIANFLAKSDTMDKTELNKKLARMGTIDMRVDYLRPGRGESFVATAEVIRSGSRVSVCRMELHNEQGSQIAFGTGAYMLG</sequence>
<accession>A0ABW4XNI1</accession>
<dbReference type="CDD" id="cd03443">
    <property type="entry name" value="PaaI_thioesterase"/>
    <property type="match status" value="1"/>
</dbReference>
<evidence type="ECO:0000256" key="1">
    <source>
        <dbReference type="ARBA" id="ARBA00022801"/>
    </source>
</evidence>
<dbReference type="InterPro" id="IPR029069">
    <property type="entry name" value="HotDog_dom_sf"/>
</dbReference>
<dbReference type="EMBL" id="JBHUHT010000011">
    <property type="protein sequence ID" value="MFD2096026.1"/>
    <property type="molecule type" value="Genomic_DNA"/>
</dbReference>
<feature type="domain" description="Thioesterase" evidence="2">
    <location>
        <begin position="74"/>
        <end position="162"/>
    </location>
</feature>
<evidence type="ECO:0000259" key="2">
    <source>
        <dbReference type="Pfam" id="PF03061"/>
    </source>
</evidence>
<dbReference type="NCBIfam" id="TIGR00369">
    <property type="entry name" value="unchar_dom_1"/>
    <property type="match status" value="1"/>
</dbReference>
<dbReference type="InterPro" id="IPR006683">
    <property type="entry name" value="Thioestr_dom"/>
</dbReference>
<organism evidence="3 4">
    <name type="scientific">Corallincola platygyrae</name>
    <dbReference type="NCBI Taxonomy" id="1193278"/>
    <lineage>
        <taxon>Bacteria</taxon>
        <taxon>Pseudomonadati</taxon>
        <taxon>Pseudomonadota</taxon>
        <taxon>Gammaproteobacteria</taxon>
        <taxon>Alteromonadales</taxon>
        <taxon>Psychromonadaceae</taxon>
        <taxon>Corallincola</taxon>
    </lineage>
</organism>